<dbReference type="AlphaFoldDB" id="A0AAV0GRJ3"/>
<protein>
    <recommendedName>
        <fullName evidence="5">Pentatricopeptide repeat-containing protein</fullName>
    </recommendedName>
</protein>
<accession>A0AAV0GRJ3</accession>
<dbReference type="Gene3D" id="1.25.40.10">
    <property type="entry name" value="Tetratricopeptide repeat domain"/>
    <property type="match status" value="1"/>
</dbReference>
<dbReference type="EMBL" id="CAMGYJ010000002">
    <property type="protein sequence ID" value="CAI0374690.1"/>
    <property type="molecule type" value="Genomic_DNA"/>
</dbReference>
<keyword evidence="4" id="KW-1185">Reference proteome</keyword>
<evidence type="ECO:0000256" key="1">
    <source>
        <dbReference type="ARBA" id="ARBA00022737"/>
    </source>
</evidence>
<keyword evidence="1" id="KW-0677">Repeat</keyword>
<dbReference type="InterPro" id="IPR046960">
    <property type="entry name" value="PPR_At4g14850-like_plant"/>
</dbReference>
<gene>
    <name evidence="3" type="ORF">LITE_LOCUS321</name>
</gene>
<name>A0AAV0GRJ3_9ROSI</name>
<dbReference type="GO" id="GO:0009451">
    <property type="term" value="P:RNA modification"/>
    <property type="evidence" value="ECO:0007669"/>
    <property type="project" value="InterPro"/>
</dbReference>
<dbReference type="PROSITE" id="PS51375">
    <property type="entry name" value="PPR"/>
    <property type="match status" value="1"/>
</dbReference>
<dbReference type="InterPro" id="IPR002885">
    <property type="entry name" value="PPR_rpt"/>
</dbReference>
<evidence type="ECO:0008006" key="5">
    <source>
        <dbReference type="Google" id="ProtNLM"/>
    </source>
</evidence>
<sequence>MYTRCGTISSARELFDRMPTKDIVAWKSMIDGYGIHGLGLEALNLFHTMLEERSVAPNSLTFRSLLSSYTVTATLA</sequence>
<dbReference type="PANTHER" id="PTHR47926:SF347">
    <property type="entry name" value="PENTATRICOPEPTIDE REPEAT-CONTAINING PROTEIN"/>
    <property type="match status" value="1"/>
</dbReference>
<dbReference type="GO" id="GO:0003723">
    <property type="term" value="F:RNA binding"/>
    <property type="evidence" value="ECO:0007669"/>
    <property type="project" value="InterPro"/>
</dbReference>
<comment type="caution">
    <text evidence="3">The sequence shown here is derived from an EMBL/GenBank/DDBJ whole genome shotgun (WGS) entry which is preliminary data.</text>
</comment>
<dbReference type="NCBIfam" id="TIGR00756">
    <property type="entry name" value="PPR"/>
    <property type="match status" value="1"/>
</dbReference>
<dbReference type="InterPro" id="IPR011990">
    <property type="entry name" value="TPR-like_helical_dom_sf"/>
</dbReference>
<organism evidence="3 4">
    <name type="scientific">Linum tenue</name>
    <dbReference type="NCBI Taxonomy" id="586396"/>
    <lineage>
        <taxon>Eukaryota</taxon>
        <taxon>Viridiplantae</taxon>
        <taxon>Streptophyta</taxon>
        <taxon>Embryophyta</taxon>
        <taxon>Tracheophyta</taxon>
        <taxon>Spermatophyta</taxon>
        <taxon>Magnoliopsida</taxon>
        <taxon>eudicotyledons</taxon>
        <taxon>Gunneridae</taxon>
        <taxon>Pentapetalae</taxon>
        <taxon>rosids</taxon>
        <taxon>fabids</taxon>
        <taxon>Malpighiales</taxon>
        <taxon>Linaceae</taxon>
        <taxon>Linum</taxon>
    </lineage>
</organism>
<dbReference type="PANTHER" id="PTHR47926">
    <property type="entry name" value="PENTATRICOPEPTIDE REPEAT-CONTAINING PROTEIN"/>
    <property type="match status" value="1"/>
</dbReference>
<evidence type="ECO:0000256" key="2">
    <source>
        <dbReference type="PROSITE-ProRule" id="PRU00708"/>
    </source>
</evidence>
<dbReference type="Pfam" id="PF13041">
    <property type="entry name" value="PPR_2"/>
    <property type="match status" value="1"/>
</dbReference>
<proteinExistence type="predicted"/>
<evidence type="ECO:0000313" key="3">
    <source>
        <dbReference type="EMBL" id="CAI0374690.1"/>
    </source>
</evidence>
<dbReference type="Proteomes" id="UP001154282">
    <property type="component" value="Unassembled WGS sequence"/>
</dbReference>
<reference evidence="3" key="1">
    <citation type="submission" date="2022-08" db="EMBL/GenBank/DDBJ databases">
        <authorList>
            <person name="Gutierrez-Valencia J."/>
        </authorList>
    </citation>
    <scope>NUCLEOTIDE SEQUENCE</scope>
</reference>
<feature type="repeat" description="PPR" evidence="2">
    <location>
        <begin position="22"/>
        <end position="57"/>
    </location>
</feature>
<evidence type="ECO:0000313" key="4">
    <source>
        <dbReference type="Proteomes" id="UP001154282"/>
    </source>
</evidence>